<accession>A0ABS1W8T7</accession>
<dbReference type="Pfam" id="PF00072">
    <property type="entry name" value="Response_reg"/>
    <property type="match status" value="1"/>
</dbReference>
<dbReference type="InterPro" id="IPR000014">
    <property type="entry name" value="PAS"/>
</dbReference>
<dbReference type="InterPro" id="IPR003661">
    <property type="entry name" value="HisK_dim/P_dom"/>
</dbReference>
<organism evidence="12 13">
    <name type="scientific">Legionella bononiensis</name>
    <dbReference type="NCBI Taxonomy" id="2793102"/>
    <lineage>
        <taxon>Bacteria</taxon>
        <taxon>Pseudomonadati</taxon>
        <taxon>Pseudomonadota</taxon>
        <taxon>Gammaproteobacteria</taxon>
        <taxon>Legionellales</taxon>
        <taxon>Legionellaceae</taxon>
        <taxon>Legionella</taxon>
    </lineage>
</organism>
<evidence type="ECO:0000256" key="1">
    <source>
        <dbReference type="ARBA" id="ARBA00000085"/>
    </source>
</evidence>
<feature type="coiled-coil region" evidence="7">
    <location>
        <begin position="146"/>
        <end position="173"/>
    </location>
</feature>
<feature type="domain" description="Histidine kinase" evidence="8">
    <location>
        <begin position="173"/>
        <end position="394"/>
    </location>
</feature>
<evidence type="ECO:0000256" key="3">
    <source>
        <dbReference type="ARBA" id="ARBA00022553"/>
    </source>
</evidence>
<evidence type="ECO:0000256" key="6">
    <source>
        <dbReference type="PROSITE-ProRule" id="PRU00169"/>
    </source>
</evidence>
<keyword evidence="13" id="KW-1185">Reference proteome</keyword>
<dbReference type="Pfam" id="PF08448">
    <property type="entry name" value="PAS_4"/>
    <property type="match status" value="1"/>
</dbReference>
<dbReference type="InterPro" id="IPR003594">
    <property type="entry name" value="HATPase_dom"/>
</dbReference>
<reference evidence="12 13" key="1">
    <citation type="submission" date="2020-12" db="EMBL/GenBank/DDBJ databases">
        <title>WGS of Legionella: environmental sample.</title>
        <authorList>
            <person name="Cristino S."/>
            <person name="Girolamini L."/>
            <person name="Salaris S."/>
            <person name="Pascale M.R."/>
            <person name="Mazzotta M."/>
            <person name="Orsini M."/>
            <person name="Grottola A."/>
        </authorList>
    </citation>
    <scope>NUCLEOTIDE SEQUENCE [LARGE SCALE GENOMIC DNA]</scope>
    <source>
        <strain evidence="12 13">30cs62</strain>
    </source>
</reference>
<dbReference type="SUPFAM" id="SSF52172">
    <property type="entry name" value="CheY-like"/>
    <property type="match status" value="1"/>
</dbReference>
<dbReference type="Gene3D" id="3.30.450.20">
    <property type="entry name" value="PAS domain"/>
    <property type="match status" value="1"/>
</dbReference>
<dbReference type="InterPro" id="IPR011006">
    <property type="entry name" value="CheY-like_superfamily"/>
</dbReference>
<dbReference type="Pfam" id="PF01627">
    <property type="entry name" value="Hpt"/>
    <property type="match status" value="1"/>
</dbReference>
<dbReference type="Pfam" id="PF02518">
    <property type="entry name" value="HATPase_c"/>
    <property type="match status" value="1"/>
</dbReference>
<feature type="domain" description="PAC" evidence="10">
    <location>
        <begin position="99"/>
        <end position="155"/>
    </location>
</feature>
<keyword evidence="7" id="KW-0175">Coiled coil</keyword>
<dbReference type="Gene3D" id="1.10.287.130">
    <property type="match status" value="1"/>
</dbReference>
<dbReference type="InterPro" id="IPR000700">
    <property type="entry name" value="PAS-assoc_C"/>
</dbReference>
<dbReference type="PROSITE" id="PS50113">
    <property type="entry name" value="PAC"/>
    <property type="match status" value="1"/>
</dbReference>
<dbReference type="SUPFAM" id="SSF55874">
    <property type="entry name" value="ATPase domain of HSP90 chaperone/DNA topoisomerase II/histidine kinase"/>
    <property type="match status" value="1"/>
</dbReference>
<dbReference type="Gene3D" id="3.40.50.2300">
    <property type="match status" value="1"/>
</dbReference>
<dbReference type="CDD" id="cd16922">
    <property type="entry name" value="HATPase_EvgS-ArcB-TorS-like"/>
    <property type="match status" value="1"/>
</dbReference>
<feature type="domain" description="Response regulatory" evidence="9">
    <location>
        <begin position="434"/>
        <end position="552"/>
    </location>
</feature>
<dbReference type="InterPro" id="IPR036890">
    <property type="entry name" value="HATPase_C_sf"/>
</dbReference>
<evidence type="ECO:0000259" key="9">
    <source>
        <dbReference type="PROSITE" id="PS50110"/>
    </source>
</evidence>
<sequence>MNKQLDELKKQNNELRTKLALIENECCQLKSLIEALPGDIYWKDLNGIWLGVNERGEESLKRMGFIRHREEVLGKTDYELFNKETADIYRKNDLEVITKKIEIAYEENVELVTGENLTQLSTKRPIFDKNGAVSGVVGNTIDITYLKNIERELKAAKEAAEAANQAKTEFLANMRHDIRTPLSGIVGFAELLKSESHEERIKEYSDNLVASSHALLNLMDEVLEAVRVSSGDIPMLKRKFNLIQTVESVVALYSSKAQHKKIDLSLKIDERMPLYVLGDKIRLHRITLELIGNAINFTDKGYVHCHVELVKQKERNIVIKITVSDSGLGIPKEKQQEIYLQFKRLTPSYQGIYKGTGLGLYIIKQFINEMGGEIYVESEPGKGSCFTCLIPLQESLLDDDSGIDTEELLKEEQPYLSPLSHQVAATSKRNKLPYILVVEDNLIAQSVAKSLLSALSCQVDVASEGTTAITLCDNNKYDLIFMDIGLGEGIDGYEITHHLRTKSPLAQATPIIALTAHSGDENKQRCIEAGMDAVLTKPLTQAHATDILRTFVPSRHTPAAQEEFAVKRELPDNNLELFQLEQFALLDDEPALKNCGNNKAMLMELLYLMANKELPADLEQMKNAFKMQDYLLIEKITHKIKGGAVYVGTTRMKYACQYVERYWKTGKRDLFDQLYYQAVATIEETCLHIADWLKKQKSP</sequence>
<dbReference type="InterPro" id="IPR035965">
    <property type="entry name" value="PAS-like_dom_sf"/>
</dbReference>
<dbReference type="Pfam" id="PF00512">
    <property type="entry name" value="HisKA"/>
    <property type="match status" value="1"/>
</dbReference>
<dbReference type="SMART" id="SM00448">
    <property type="entry name" value="REC"/>
    <property type="match status" value="1"/>
</dbReference>
<dbReference type="CDD" id="cd00082">
    <property type="entry name" value="HisKA"/>
    <property type="match status" value="1"/>
</dbReference>
<dbReference type="PANTHER" id="PTHR45339">
    <property type="entry name" value="HYBRID SIGNAL TRANSDUCTION HISTIDINE KINASE J"/>
    <property type="match status" value="1"/>
</dbReference>
<evidence type="ECO:0000313" key="13">
    <source>
        <dbReference type="Proteomes" id="UP000809910"/>
    </source>
</evidence>
<dbReference type="PROSITE" id="PS50109">
    <property type="entry name" value="HIS_KIN"/>
    <property type="match status" value="1"/>
</dbReference>
<dbReference type="InterPro" id="IPR001789">
    <property type="entry name" value="Sig_transdc_resp-reg_receiver"/>
</dbReference>
<dbReference type="PRINTS" id="PR00344">
    <property type="entry name" value="BCTRLSENSOR"/>
</dbReference>
<evidence type="ECO:0000313" key="12">
    <source>
        <dbReference type="EMBL" id="MBL7525778.1"/>
    </source>
</evidence>
<dbReference type="EMBL" id="JADWVN010000007">
    <property type="protein sequence ID" value="MBL7525778.1"/>
    <property type="molecule type" value="Genomic_DNA"/>
</dbReference>
<dbReference type="PROSITE" id="PS50894">
    <property type="entry name" value="HPT"/>
    <property type="match status" value="1"/>
</dbReference>
<name>A0ABS1W8T7_9GAMM</name>
<evidence type="ECO:0000259" key="10">
    <source>
        <dbReference type="PROSITE" id="PS50113"/>
    </source>
</evidence>
<dbReference type="SMART" id="SM00388">
    <property type="entry name" value="HisKA"/>
    <property type="match status" value="1"/>
</dbReference>
<dbReference type="InterPro" id="IPR008207">
    <property type="entry name" value="Sig_transdc_His_kin_Hpt_dom"/>
</dbReference>
<dbReference type="SUPFAM" id="SSF47226">
    <property type="entry name" value="Histidine-containing phosphotransfer domain, HPT domain"/>
    <property type="match status" value="1"/>
</dbReference>
<comment type="catalytic activity">
    <reaction evidence="1">
        <text>ATP + protein L-histidine = ADP + protein N-phospho-L-histidine.</text>
        <dbReference type="EC" id="2.7.13.3"/>
    </reaction>
</comment>
<gene>
    <name evidence="12" type="ORF">I5282_04210</name>
</gene>
<feature type="modified residue" description="4-aspartylphosphate" evidence="6">
    <location>
        <position position="483"/>
    </location>
</feature>
<evidence type="ECO:0000256" key="2">
    <source>
        <dbReference type="ARBA" id="ARBA00012438"/>
    </source>
</evidence>
<evidence type="ECO:0000259" key="8">
    <source>
        <dbReference type="PROSITE" id="PS50109"/>
    </source>
</evidence>
<comment type="caution">
    <text evidence="12">The sequence shown here is derived from an EMBL/GenBank/DDBJ whole genome shotgun (WGS) entry which is preliminary data.</text>
</comment>
<dbReference type="NCBIfam" id="TIGR00229">
    <property type="entry name" value="sensory_box"/>
    <property type="match status" value="1"/>
</dbReference>
<dbReference type="InterPro" id="IPR004358">
    <property type="entry name" value="Sig_transdc_His_kin-like_C"/>
</dbReference>
<dbReference type="Gene3D" id="3.30.565.10">
    <property type="entry name" value="Histidine kinase-like ATPase, C-terminal domain"/>
    <property type="match status" value="1"/>
</dbReference>
<dbReference type="SMART" id="SM00387">
    <property type="entry name" value="HATPase_c"/>
    <property type="match status" value="1"/>
</dbReference>
<dbReference type="SUPFAM" id="SSF55785">
    <property type="entry name" value="PYP-like sensor domain (PAS domain)"/>
    <property type="match status" value="1"/>
</dbReference>
<keyword evidence="3 6" id="KW-0597">Phosphoprotein</keyword>
<evidence type="ECO:0000259" key="11">
    <source>
        <dbReference type="PROSITE" id="PS50894"/>
    </source>
</evidence>
<dbReference type="Gene3D" id="1.20.120.160">
    <property type="entry name" value="HPT domain"/>
    <property type="match status" value="1"/>
</dbReference>
<dbReference type="InterPro" id="IPR005467">
    <property type="entry name" value="His_kinase_dom"/>
</dbReference>
<dbReference type="CDD" id="cd17546">
    <property type="entry name" value="REC_hyHK_CKI1_RcsC-like"/>
    <property type="match status" value="1"/>
</dbReference>
<protein>
    <recommendedName>
        <fullName evidence="2">histidine kinase</fullName>
        <ecNumber evidence="2">2.7.13.3</ecNumber>
    </recommendedName>
</protein>
<dbReference type="PANTHER" id="PTHR45339:SF5">
    <property type="entry name" value="HISTIDINE KINASE"/>
    <property type="match status" value="1"/>
</dbReference>
<evidence type="ECO:0000256" key="7">
    <source>
        <dbReference type="SAM" id="Coils"/>
    </source>
</evidence>
<feature type="modified residue" description="Phosphohistidine" evidence="5">
    <location>
        <position position="638"/>
    </location>
</feature>
<dbReference type="Proteomes" id="UP000809910">
    <property type="component" value="Unassembled WGS sequence"/>
</dbReference>
<dbReference type="InterPro" id="IPR036641">
    <property type="entry name" value="HPT_dom_sf"/>
</dbReference>
<feature type="domain" description="HPt" evidence="11">
    <location>
        <begin position="599"/>
        <end position="696"/>
    </location>
</feature>
<dbReference type="RefSeq" id="WP_203109323.1">
    <property type="nucleotide sequence ID" value="NZ_JADOBG010000010.1"/>
</dbReference>
<evidence type="ECO:0000256" key="4">
    <source>
        <dbReference type="ARBA" id="ARBA00023012"/>
    </source>
</evidence>
<dbReference type="InterPro" id="IPR036097">
    <property type="entry name" value="HisK_dim/P_sf"/>
</dbReference>
<dbReference type="InterPro" id="IPR013656">
    <property type="entry name" value="PAS_4"/>
</dbReference>
<dbReference type="EC" id="2.7.13.3" evidence="2"/>
<proteinExistence type="predicted"/>
<dbReference type="PROSITE" id="PS50110">
    <property type="entry name" value="RESPONSE_REGULATORY"/>
    <property type="match status" value="1"/>
</dbReference>
<dbReference type="SUPFAM" id="SSF47384">
    <property type="entry name" value="Homodimeric domain of signal transducing histidine kinase"/>
    <property type="match status" value="1"/>
</dbReference>
<evidence type="ECO:0000256" key="5">
    <source>
        <dbReference type="PROSITE-ProRule" id="PRU00110"/>
    </source>
</evidence>
<keyword evidence="4" id="KW-0902">Two-component regulatory system</keyword>